<dbReference type="Proteomes" id="UP001565220">
    <property type="component" value="Unassembled WGS sequence"/>
</dbReference>
<proteinExistence type="predicted"/>
<keyword evidence="2" id="KW-1185">Reference proteome</keyword>
<dbReference type="InterPro" id="IPR020256">
    <property type="entry name" value="Spore_coat_CotJA"/>
</dbReference>
<dbReference type="EMBL" id="JBGFFE010000010">
    <property type="protein sequence ID" value="MEY8763729.1"/>
    <property type="molecule type" value="Genomic_DNA"/>
</dbReference>
<evidence type="ECO:0000313" key="2">
    <source>
        <dbReference type="Proteomes" id="UP001565220"/>
    </source>
</evidence>
<comment type="caution">
    <text evidence="1">The sequence shown here is derived from an EMBL/GenBank/DDBJ whole genome shotgun (WGS) entry which is preliminary data.</text>
</comment>
<accession>A0ABV4DWV8</accession>
<organism evidence="1 2">
    <name type="scientific">Clostridium lapidicellarium</name>
    <dbReference type="NCBI Taxonomy" id="3240931"/>
    <lineage>
        <taxon>Bacteria</taxon>
        <taxon>Bacillati</taxon>
        <taxon>Bacillota</taxon>
        <taxon>Clostridia</taxon>
        <taxon>Eubacteriales</taxon>
        <taxon>Clostridiaceae</taxon>
        <taxon>Clostridium</taxon>
    </lineage>
</organism>
<reference evidence="1 2" key="1">
    <citation type="submission" date="2024-08" db="EMBL/GenBank/DDBJ databases">
        <title>Clostridium lapicellarii sp. nov., and Clostridium renhuaiense sp. nov., two species isolated from the mud in a fermentation cellar used for producing sauce-flavour Chinese liquors.</title>
        <authorList>
            <person name="Yang F."/>
            <person name="Wang H."/>
            <person name="Chen L.Q."/>
            <person name="Zhou N."/>
            <person name="Lu J.J."/>
            <person name="Pu X.X."/>
            <person name="Wan B."/>
            <person name="Wang L."/>
            <person name="Liu S.J."/>
        </authorList>
    </citation>
    <scope>NUCLEOTIDE SEQUENCE [LARGE SCALE GENOMIC DNA]</scope>
    <source>
        <strain evidence="1 2">MT-113</strain>
    </source>
</reference>
<dbReference type="RefSeq" id="WP_294184535.1">
    <property type="nucleotide sequence ID" value="NZ_JBGFFE010000010.1"/>
</dbReference>
<name>A0ABV4DWV8_9CLOT</name>
<gene>
    <name evidence="1" type="ORF">AB8S09_08760</name>
</gene>
<dbReference type="Pfam" id="PF11007">
    <property type="entry name" value="CotJA"/>
    <property type="match status" value="1"/>
</dbReference>
<evidence type="ECO:0000313" key="1">
    <source>
        <dbReference type="EMBL" id="MEY8763729.1"/>
    </source>
</evidence>
<sequence>MHSNFVPYMNPGEYMIPSMFSAGPGKRLAQAYVPMQPYIGLLPLNTALKKGTVFPNLVIPYPSN</sequence>
<protein>
    <submittedName>
        <fullName evidence="1">Spore coat associated protein CotJA</fullName>
    </submittedName>
</protein>